<feature type="region of interest" description="Disordered" evidence="8">
    <location>
        <begin position="282"/>
        <end position="301"/>
    </location>
</feature>
<keyword evidence="6" id="KW-0333">Golgi apparatus</keyword>
<evidence type="ECO:0000256" key="3">
    <source>
        <dbReference type="ARBA" id="ARBA00020978"/>
    </source>
</evidence>
<gene>
    <name evidence="9" type="ORF">M378DRAFT_183049</name>
</gene>
<dbReference type="GO" id="GO:0017119">
    <property type="term" value="C:Golgi transport complex"/>
    <property type="evidence" value="ECO:0007669"/>
    <property type="project" value="InterPro"/>
</dbReference>
<evidence type="ECO:0000256" key="2">
    <source>
        <dbReference type="ARBA" id="ARBA00006653"/>
    </source>
</evidence>
<accession>A0A0C2TW81</accession>
<dbReference type="GO" id="GO:0015031">
    <property type="term" value="P:protein transport"/>
    <property type="evidence" value="ECO:0007669"/>
    <property type="project" value="UniProtKB-KW"/>
</dbReference>
<comment type="subcellular location">
    <subcellularLocation>
        <location evidence="1">Golgi apparatus membrane</location>
        <topology evidence="1">Peripheral membrane protein</topology>
    </subcellularLocation>
</comment>
<dbReference type="STRING" id="946122.A0A0C2TW81"/>
<protein>
    <recommendedName>
        <fullName evidence="3">Conserved oligomeric Golgi complex subunit 1</fullName>
    </recommendedName>
</protein>
<dbReference type="GO" id="GO:0000139">
    <property type="term" value="C:Golgi membrane"/>
    <property type="evidence" value="ECO:0007669"/>
    <property type="project" value="UniProtKB-SubCell"/>
</dbReference>
<keyword evidence="10" id="KW-1185">Reference proteome</keyword>
<dbReference type="HOGENOM" id="CLU_516968_0_0_1"/>
<dbReference type="PANTHER" id="PTHR31658:SF0">
    <property type="entry name" value="CONSERVED OLIGOMERIC GOLGI COMPLEX SUBUNIT 1"/>
    <property type="match status" value="1"/>
</dbReference>
<dbReference type="Pfam" id="PF08700">
    <property type="entry name" value="VPS51_Exo84_N"/>
    <property type="match status" value="1"/>
</dbReference>
<name>A0A0C2TW81_AMAMK</name>
<organism evidence="9 10">
    <name type="scientific">Amanita muscaria (strain Koide BX008)</name>
    <dbReference type="NCBI Taxonomy" id="946122"/>
    <lineage>
        <taxon>Eukaryota</taxon>
        <taxon>Fungi</taxon>
        <taxon>Dikarya</taxon>
        <taxon>Basidiomycota</taxon>
        <taxon>Agaricomycotina</taxon>
        <taxon>Agaricomycetes</taxon>
        <taxon>Agaricomycetidae</taxon>
        <taxon>Agaricales</taxon>
        <taxon>Pluteineae</taxon>
        <taxon>Amanitaceae</taxon>
        <taxon>Amanita</taxon>
    </lineage>
</organism>
<sequence length="596" mass="67196">MSQPTIPLPAASQSSAIVNGHALEISSTSPLTKTYRNSVSLKPQDDTNVDPDELFTKYTIPEIKAAQQKIRNDADEKKQELRLMVGERYRDILQASASIISIAESTKTVLRAIDESKAAISRQQEPPILIVIVDFHLHALQQLAAHVKLLIDAPENLWRLIERKKYFSAAWLFLLVRVIHRALIRDNEREEGLWRRHGIDVMSEFPLVQRQWDSVSQFRPQIVHKTTLSLRDVEIPPEDACAALVTLHLLDSRPLTETFSVYLGQRTKTLAKALSQELNKQEPGTILGNGNAAPHSSSNSTSFAMASRTSIIQEVREIVRTALLIVTHTINSTRDIFEREDMGRSLMYNLLKCMQPDNTDSSFTTSALPPELCVTTPSVLAMLPSSVPLQLLPPDLKDYKPYVDLNSSSSMVSRVHLSTKLDEWLVASINKLEKPFQSWLEYLQSVKDVWNVRTLVWKWVSGSNMRAQEISLVLNAMDNLFRHRILGLWQASLQTAQDAFKERLGSALSSIADRSDDDWADFPVDYLFQPLPLPQHSQLGLGSKVNVFEKHYAALRKRLLRRTKLLDTVLGQLENCARAIQDDIAIVMSGGQADTR</sequence>
<keyword evidence="7" id="KW-0472">Membrane</keyword>
<proteinExistence type="inferred from homology"/>
<keyword evidence="5" id="KW-0653">Protein transport</keyword>
<dbReference type="InParanoid" id="A0A0C2TW81"/>
<evidence type="ECO:0000256" key="4">
    <source>
        <dbReference type="ARBA" id="ARBA00022448"/>
    </source>
</evidence>
<dbReference type="EMBL" id="KN818222">
    <property type="protein sequence ID" value="KIL71679.1"/>
    <property type="molecule type" value="Genomic_DNA"/>
</dbReference>
<reference evidence="9 10" key="1">
    <citation type="submission" date="2014-04" db="EMBL/GenBank/DDBJ databases">
        <title>Evolutionary Origins and Diversification of the Mycorrhizal Mutualists.</title>
        <authorList>
            <consortium name="DOE Joint Genome Institute"/>
            <consortium name="Mycorrhizal Genomics Consortium"/>
            <person name="Kohler A."/>
            <person name="Kuo A."/>
            <person name="Nagy L.G."/>
            <person name="Floudas D."/>
            <person name="Copeland A."/>
            <person name="Barry K.W."/>
            <person name="Cichocki N."/>
            <person name="Veneault-Fourrey C."/>
            <person name="LaButti K."/>
            <person name="Lindquist E.A."/>
            <person name="Lipzen A."/>
            <person name="Lundell T."/>
            <person name="Morin E."/>
            <person name="Murat C."/>
            <person name="Riley R."/>
            <person name="Ohm R."/>
            <person name="Sun H."/>
            <person name="Tunlid A."/>
            <person name="Henrissat B."/>
            <person name="Grigoriev I.V."/>
            <person name="Hibbett D.S."/>
            <person name="Martin F."/>
        </authorList>
    </citation>
    <scope>NUCLEOTIDE SEQUENCE [LARGE SCALE GENOMIC DNA]</scope>
    <source>
        <strain evidence="9 10">Koide BX008</strain>
    </source>
</reference>
<keyword evidence="4" id="KW-0813">Transport</keyword>
<evidence type="ECO:0000256" key="8">
    <source>
        <dbReference type="SAM" id="MobiDB-lite"/>
    </source>
</evidence>
<evidence type="ECO:0000256" key="1">
    <source>
        <dbReference type="ARBA" id="ARBA00004395"/>
    </source>
</evidence>
<evidence type="ECO:0000256" key="5">
    <source>
        <dbReference type="ARBA" id="ARBA00022927"/>
    </source>
</evidence>
<dbReference type="OrthoDB" id="46189at2759"/>
<dbReference type="GO" id="GO:0006891">
    <property type="term" value="P:intra-Golgi vesicle-mediated transport"/>
    <property type="evidence" value="ECO:0007669"/>
    <property type="project" value="InterPro"/>
</dbReference>
<evidence type="ECO:0000313" key="10">
    <source>
        <dbReference type="Proteomes" id="UP000054549"/>
    </source>
</evidence>
<evidence type="ECO:0000256" key="7">
    <source>
        <dbReference type="ARBA" id="ARBA00023136"/>
    </source>
</evidence>
<dbReference type="InterPro" id="IPR033370">
    <property type="entry name" value="COG1"/>
</dbReference>
<dbReference type="Proteomes" id="UP000054549">
    <property type="component" value="Unassembled WGS sequence"/>
</dbReference>
<dbReference type="PANTHER" id="PTHR31658">
    <property type="entry name" value="CONSERVED OLIGOMERIC GOLGI COMPLEX SUBUNIT 1"/>
    <property type="match status" value="1"/>
</dbReference>
<dbReference type="AlphaFoldDB" id="A0A0C2TW81"/>
<evidence type="ECO:0000313" key="9">
    <source>
        <dbReference type="EMBL" id="KIL71679.1"/>
    </source>
</evidence>
<evidence type="ECO:0000256" key="6">
    <source>
        <dbReference type="ARBA" id="ARBA00023034"/>
    </source>
</evidence>
<comment type="similarity">
    <text evidence="2">Belongs to the COG1 family.</text>
</comment>